<evidence type="ECO:0000256" key="1">
    <source>
        <dbReference type="SAM" id="MobiDB-lite"/>
    </source>
</evidence>
<accession>A0ABT5BEU1</accession>
<reference evidence="2 3" key="1">
    <citation type="submission" date="2022-11" db="EMBL/GenBank/DDBJ databases">
        <title>Minimal conservation of predation-associated metabolite biosynthetic gene clusters underscores biosynthetic potential of Myxococcota including descriptions for ten novel species: Archangium lansinium sp. nov., Myxococcus landrumus sp. nov., Nannocystis bai.</title>
        <authorList>
            <person name="Ahearne A."/>
            <person name="Stevens C."/>
            <person name="Dowd S."/>
        </authorList>
    </citation>
    <scope>NUCLEOTIDE SEQUENCE [LARGE SCALE GENOMIC DNA]</scope>
    <source>
        <strain evidence="2 3">NCELM</strain>
    </source>
</reference>
<name>A0ABT5BEU1_9BACT</name>
<feature type="compositionally biased region" description="Basic and acidic residues" evidence="1">
    <location>
        <begin position="138"/>
        <end position="157"/>
    </location>
</feature>
<comment type="caution">
    <text evidence="2">The sequence shown here is derived from an EMBL/GenBank/DDBJ whole genome shotgun (WGS) entry which is preliminary data.</text>
</comment>
<evidence type="ECO:0008006" key="4">
    <source>
        <dbReference type="Google" id="ProtNLM"/>
    </source>
</evidence>
<dbReference type="EMBL" id="JAQNDN010000019">
    <property type="protein sequence ID" value="MDC0672662.1"/>
    <property type="molecule type" value="Genomic_DNA"/>
</dbReference>
<sequence length="187" mass="20931">MIEIKEVLRLRSLGAAKKRIAAQLRLDPKTVRRYLEVGEAHGIVSGGGPEQLTDARLDAVIAELKKPVPHEHGEAWRACERERTFIEGHLQHDVRLTKIRKLLQRQGVVVPYATLHRFATQQLGFGKKAATVPLADGKPGERGREHDRRRLAPEERVLLNLSSAPRPQLSDTCSFEPVRTPPAGPSW</sequence>
<feature type="compositionally biased region" description="Polar residues" evidence="1">
    <location>
        <begin position="160"/>
        <end position="173"/>
    </location>
</feature>
<proteinExistence type="predicted"/>
<protein>
    <recommendedName>
        <fullName evidence="4">Transposase</fullName>
    </recommendedName>
</protein>
<evidence type="ECO:0000313" key="3">
    <source>
        <dbReference type="Proteomes" id="UP001217838"/>
    </source>
</evidence>
<evidence type="ECO:0000313" key="2">
    <source>
        <dbReference type="EMBL" id="MDC0672662.1"/>
    </source>
</evidence>
<dbReference type="RefSeq" id="WP_272004607.1">
    <property type="nucleotide sequence ID" value="NZ_JAQNDN010000019.1"/>
</dbReference>
<dbReference type="Proteomes" id="UP001217838">
    <property type="component" value="Unassembled WGS sequence"/>
</dbReference>
<gene>
    <name evidence="2" type="ORF">POL58_33230</name>
</gene>
<feature type="region of interest" description="Disordered" evidence="1">
    <location>
        <begin position="132"/>
        <end position="187"/>
    </location>
</feature>
<keyword evidence="3" id="KW-1185">Reference proteome</keyword>
<organism evidence="2 3">
    <name type="scientific">Nannocystis radixulma</name>
    <dbReference type="NCBI Taxonomy" id="2995305"/>
    <lineage>
        <taxon>Bacteria</taxon>
        <taxon>Pseudomonadati</taxon>
        <taxon>Myxococcota</taxon>
        <taxon>Polyangia</taxon>
        <taxon>Nannocystales</taxon>
        <taxon>Nannocystaceae</taxon>
        <taxon>Nannocystis</taxon>
    </lineage>
</organism>